<protein>
    <submittedName>
        <fullName evidence="1">Uncharacterized protein</fullName>
    </submittedName>
</protein>
<dbReference type="Proteomes" id="UP001164250">
    <property type="component" value="Chromosome 11"/>
</dbReference>
<proteinExistence type="predicted"/>
<name>A0ACC1A8M0_9ROSI</name>
<evidence type="ECO:0000313" key="1">
    <source>
        <dbReference type="EMBL" id="KAJ0083870.1"/>
    </source>
</evidence>
<gene>
    <name evidence="1" type="ORF">Patl1_30141</name>
</gene>
<evidence type="ECO:0000313" key="2">
    <source>
        <dbReference type="Proteomes" id="UP001164250"/>
    </source>
</evidence>
<dbReference type="EMBL" id="CM047907">
    <property type="protein sequence ID" value="KAJ0083870.1"/>
    <property type="molecule type" value="Genomic_DNA"/>
</dbReference>
<reference evidence="2" key="1">
    <citation type="journal article" date="2023" name="G3 (Bethesda)">
        <title>Genome assembly and association tests identify interacting loci associated with vigor, precocity, and sex in interspecific pistachio rootstocks.</title>
        <authorList>
            <person name="Palmer W."/>
            <person name="Jacygrad E."/>
            <person name="Sagayaradj S."/>
            <person name="Cavanaugh K."/>
            <person name="Han R."/>
            <person name="Bertier L."/>
            <person name="Beede B."/>
            <person name="Kafkas S."/>
            <person name="Golino D."/>
            <person name="Preece J."/>
            <person name="Michelmore R."/>
        </authorList>
    </citation>
    <scope>NUCLEOTIDE SEQUENCE [LARGE SCALE GENOMIC DNA]</scope>
</reference>
<accession>A0ACC1A8M0</accession>
<sequence>MDFSKLQSRVNTPYIPPHRTQLHPRVHHPNPNPNSNFKVTSNRNKLLLLLASLFTIPSLYCLFSTARKLHQSAKFVEPNVQFYGIVIDSGLATARLRVFKFLGDGQMPFVDSTEARGDLDRSIQVLVGFAKKRVPKKEWANTRVQLMLNNAAEDRVLEQCRRVLRASGFAFKDAWSRVLEGLVSKTSRLCNWGNGLSFPKIEWIACHIVNKKVAILSGRTSKFWEDIWLAEAAFVGLFPRLYRMSARHSFNIANVVDSSSSQGVGIFISLEISTTEMPLCLMLDNLVNGFNLSWAPSSCYLAPVERHIATKGNRKVGQEKGMYAWIATNYALGTLGGEPQETIGIVELGGTSLQVTFAMRESSLAQSTQMIRFAGVTYDLYTKSLPQFGQEAAWKLLYELQNSTELKSCKSQVYSLLVQCYGPKLIIVSCIILWPINSSWYNLPQMAGV</sequence>
<organism evidence="1 2">
    <name type="scientific">Pistacia atlantica</name>
    <dbReference type="NCBI Taxonomy" id="434234"/>
    <lineage>
        <taxon>Eukaryota</taxon>
        <taxon>Viridiplantae</taxon>
        <taxon>Streptophyta</taxon>
        <taxon>Embryophyta</taxon>
        <taxon>Tracheophyta</taxon>
        <taxon>Spermatophyta</taxon>
        <taxon>Magnoliopsida</taxon>
        <taxon>eudicotyledons</taxon>
        <taxon>Gunneridae</taxon>
        <taxon>Pentapetalae</taxon>
        <taxon>rosids</taxon>
        <taxon>malvids</taxon>
        <taxon>Sapindales</taxon>
        <taxon>Anacardiaceae</taxon>
        <taxon>Pistacia</taxon>
    </lineage>
</organism>
<comment type="caution">
    <text evidence="1">The sequence shown here is derived from an EMBL/GenBank/DDBJ whole genome shotgun (WGS) entry which is preliminary data.</text>
</comment>
<keyword evidence="2" id="KW-1185">Reference proteome</keyword>